<comment type="similarity">
    <text evidence="1">Belongs to the short-chain dehydrogenases/reductases (SDR) family.</text>
</comment>
<comment type="caution">
    <text evidence="3">The sequence shown here is derived from an EMBL/GenBank/DDBJ whole genome shotgun (WGS) entry which is preliminary data.</text>
</comment>
<dbReference type="FunFam" id="3.40.50.720:FF:000084">
    <property type="entry name" value="Short-chain dehydrogenase reductase"/>
    <property type="match status" value="1"/>
</dbReference>
<dbReference type="PROSITE" id="PS00061">
    <property type="entry name" value="ADH_SHORT"/>
    <property type="match status" value="1"/>
</dbReference>
<gene>
    <name evidence="3" type="ORF">DQ384_28095</name>
</gene>
<evidence type="ECO:0000313" key="3">
    <source>
        <dbReference type="EMBL" id="RCG26765.1"/>
    </source>
</evidence>
<dbReference type="PRINTS" id="PR00081">
    <property type="entry name" value="GDHRDH"/>
</dbReference>
<proteinExistence type="inferred from homology"/>
<name>A0A367FAP4_9ACTN</name>
<dbReference type="OrthoDB" id="7064009at2"/>
<dbReference type="PANTHER" id="PTHR24321">
    <property type="entry name" value="DEHYDROGENASES, SHORT CHAIN"/>
    <property type="match status" value="1"/>
</dbReference>
<dbReference type="PANTHER" id="PTHR24321:SF8">
    <property type="entry name" value="ESTRADIOL 17-BETA-DEHYDROGENASE 8-RELATED"/>
    <property type="match status" value="1"/>
</dbReference>
<dbReference type="PRINTS" id="PR00080">
    <property type="entry name" value="SDRFAMILY"/>
</dbReference>
<dbReference type="Gene3D" id="3.40.50.720">
    <property type="entry name" value="NAD(P)-binding Rossmann-like Domain"/>
    <property type="match status" value="1"/>
</dbReference>
<dbReference type="SUPFAM" id="SSF51735">
    <property type="entry name" value="NAD(P)-binding Rossmann-fold domains"/>
    <property type="match status" value="1"/>
</dbReference>
<dbReference type="Pfam" id="PF13561">
    <property type="entry name" value="adh_short_C2"/>
    <property type="match status" value="1"/>
</dbReference>
<dbReference type="RefSeq" id="WP_114031894.1">
    <property type="nucleotide sequence ID" value="NZ_QOIL01000018.1"/>
</dbReference>
<dbReference type="EMBL" id="QOIL01000018">
    <property type="protein sequence ID" value="RCG26765.1"/>
    <property type="molecule type" value="Genomic_DNA"/>
</dbReference>
<dbReference type="InterPro" id="IPR002347">
    <property type="entry name" value="SDR_fam"/>
</dbReference>
<dbReference type="CDD" id="cd05233">
    <property type="entry name" value="SDR_c"/>
    <property type="match status" value="1"/>
</dbReference>
<evidence type="ECO:0000256" key="1">
    <source>
        <dbReference type="ARBA" id="ARBA00006484"/>
    </source>
</evidence>
<sequence length="253" mass="26825">MRFSEKVAIVTGADSGIGRATAVRFLREGATVVAVDLKHTTPWPDHVEGRLRLLDLDVADLDAARSLEEYLRGEFQQVDVLANVAGILHIAPFLQVSRADWDRVIAVNLTGVFFLSQAVARIMVEHGTPGRIVNVSSVHAVVSEPNAAPYTATKGGLEAMTRTMASELAPSGITVNCVRPGATRTKMSEPIYTPEIVSSLTAKIPLGKIAPPEWVASAIAYLASAEACYTTGACLDVDGGYAMDGSLPGTVYS</sequence>
<reference evidence="3 4" key="1">
    <citation type="submission" date="2018-06" db="EMBL/GenBank/DDBJ databases">
        <title>Sphaerisporangium craniellae sp. nov., isolated from a marine sponge in the South China Sea.</title>
        <authorList>
            <person name="Li L."/>
        </authorList>
    </citation>
    <scope>NUCLEOTIDE SEQUENCE [LARGE SCALE GENOMIC DNA]</scope>
    <source>
        <strain evidence="3 4">CCTCC AA 208026</strain>
    </source>
</reference>
<accession>A0A367FAP4</accession>
<dbReference type="InterPro" id="IPR036291">
    <property type="entry name" value="NAD(P)-bd_dom_sf"/>
</dbReference>
<keyword evidence="2" id="KW-0560">Oxidoreductase</keyword>
<evidence type="ECO:0000256" key="2">
    <source>
        <dbReference type="ARBA" id="ARBA00023002"/>
    </source>
</evidence>
<dbReference type="GO" id="GO:0016491">
    <property type="term" value="F:oxidoreductase activity"/>
    <property type="evidence" value="ECO:0007669"/>
    <property type="project" value="UniProtKB-KW"/>
</dbReference>
<evidence type="ECO:0000313" key="4">
    <source>
        <dbReference type="Proteomes" id="UP000253094"/>
    </source>
</evidence>
<organism evidence="3 4">
    <name type="scientific">Sphaerisporangium album</name>
    <dbReference type="NCBI Taxonomy" id="509200"/>
    <lineage>
        <taxon>Bacteria</taxon>
        <taxon>Bacillati</taxon>
        <taxon>Actinomycetota</taxon>
        <taxon>Actinomycetes</taxon>
        <taxon>Streptosporangiales</taxon>
        <taxon>Streptosporangiaceae</taxon>
        <taxon>Sphaerisporangium</taxon>
    </lineage>
</organism>
<dbReference type="InterPro" id="IPR020904">
    <property type="entry name" value="Sc_DH/Rdtase_CS"/>
</dbReference>
<dbReference type="Proteomes" id="UP000253094">
    <property type="component" value="Unassembled WGS sequence"/>
</dbReference>
<protein>
    <submittedName>
        <fullName evidence="3">SDR family NAD(P)-dependent oxidoreductase</fullName>
    </submittedName>
</protein>
<dbReference type="AlphaFoldDB" id="A0A367FAP4"/>
<keyword evidence="4" id="KW-1185">Reference proteome</keyword>